<evidence type="ECO:0000256" key="1">
    <source>
        <dbReference type="SAM" id="SignalP"/>
    </source>
</evidence>
<dbReference type="GO" id="GO:0051082">
    <property type="term" value="F:unfolded protein binding"/>
    <property type="evidence" value="ECO:0007669"/>
    <property type="project" value="InterPro"/>
</dbReference>
<comment type="caution">
    <text evidence="2">The sequence shown here is derived from an EMBL/GenBank/DDBJ whole genome shotgun (WGS) entry which is preliminary data.</text>
</comment>
<dbReference type="CDD" id="cd10719">
    <property type="entry name" value="DnaJ_zf"/>
    <property type="match status" value="1"/>
</dbReference>
<protein>
    <submittedName>
        <fullName evidence="2">Uncharacterized protein</fullName>
    </submittedName>
</protein>
<feature type="signal peptide" evidence="1">
    <location>
        <begin position="1"/>
        <end position="18"/>
    </location>
</feature>
<dbReference type="AlphaFoldDB" id="A6DHD5"/>
<feature type="chain" id="PRO_5002694368" evidence="1">
    <location>
        <begin position="19"/>
        <end position="519"/>
    </location>
</feature>
<organism evidence="2 3">
    <name type="scientific">Lentisphaera araneosa HTCC2155</name>
    <dbReference type="NCBI Taxonomy" id="313628"/>
    <lineage>
        <taxon>Bacteria</taxon>
        <taxon>Pseudomonadati</taxon>
        <taxon>Lentisphaerota</taxon>
        <taxon>Lentisphaeria</taxon>
        <taxon>Lentisphaerales</taxon>
        <taxon>Lentisphaeraceae</taxon>
        <taxon>Lentisphaera</taxon>
    </lineage>
</organism>
<name>A6DHD5_9BACT</name>
<dbReference type="Proteomes" id="UP000004947">
    <property type="component" value="Unassembled WGS sequence"/>
</dbReference>
<keyword evidence="3" id="KW-1185">Reference proteome</keyword>
<keyword evidence="1" id="KW-0732">Signal</keyword>
<evidence type="ECO:0000313" key="3">
    <source>
        <dbReference type="Proteomes" id="UP000004947"/>
    </source>
</evidence>
<evidence type="ECO:0000313" key="2">
    <source>
        <dbReference type="EMBL" id="EDM29018.1"/>
    </source>
</evidence>
<dbReference type="RefSeq" id="WP_007277320.1">
    <property type="nucleotide sequence ID" value="NZ_ABCK01000003.1"/>
</dbReference>
<gene>
    <name evidence="2" type="ORF">LNTAR_14417</name>
</gene>
<dbReference type="EMBL" id="ABCK01000003">
    <property type="protein sequence ID" value="EDM29018.1"/>
    <property type="molecule type" value="Genomic_DNA"/>
</dbReference>
<dbReference type="GO" id="GO:0031072">
    <property type="term" value="F:heat shock protein binding"/>
    <property type="evidence" value="ECO:0007669"/>
    <property type="project" value="InterPro"/>
</dbReference>
<accession>A6DHD5</accession>
<proteinExistence type="predicted"/>
<dbReference type="InterPro" id="IPR001305">
    <property type="entry name" value="HSP_DnaJ_Cys-rich_dom"/>
</dbReference>
<dbReference type="STRING" id="313628.LNTAR_14417"/>
<sequence>MKKTFILFCILIVNSLSALDSADLQIIKNGINNAAPNFGAPQIQLILEDNQNTNEQIILTRLLSLYQIKADNFDANQSDLSESYLAKIQKLDNPNLNQELKNQFRLLVMVSAANDEQSKGHTITSLDPIIFKNAEVEEVKIEGTKFPEETLSPADELKETVKLINQALEEIAGDENKGLYTLAKLSFKIENPILQGAATKATLLGLIKNKHPKTGSYRAAVEKNMGKEMTAFAYGSDFFKTCPTCEGEGQTEKDCRTCELGRCTNNTCQNGIIVYKGLNAKIVRKDCPTCKGTGKCPKCAGAGKIFLNCRSCAGKGKLFTSENAPILFVESLSQLRNIADEITKNPNMRDPNLVASNNTIILPETPKTSIETTVKERPIVRKEPMQDNDTMSGGFDFDPPSIGSTVVESKTPQHLKLVLEEFYDRLKAQQRQNNVTLASRIYALNKDNKGNFKTTLYLTATPDFIDDARKKDILIGLFEFWKMRCGSNGVLQVGGACILVLDQDDKVIGYANSATDVEI</sequence>
<dbReference type="OrthoDB" id="837043at2"/>
<reference evidence="2 3" key="1">
    <citation type="journal article" date="2010" name="J. Bacteriol.">
        <title>Genome sequence of Lentisphaera araneosa HTCC2155T, the type species of the order Lentisphaerales in the phylum Lentisphaerae.</title>
        <authorList>
            <person name="Thrash J.C."/>
            <person name="Cho J.C."/>
            <person name="Vergin K.L."/>
            <person name="Morris R.M."/>
            <person name="Giovannoni S.J."/>
        </authorList>
    </citation>
    <scope>NUCLEOTIDE SEQUENCE [LARGE SCALE GENOMIC DNA]</scope>
    <source>
        <strain evidence="2 3">HTCC2155</strain>
    </source>
</reference>